<dbReference type="PANTHER" id="PTHR36973:SF4">
    <property type="entry name" value="NODULATION PROTEIN"/>
    <property type="match status" value="1"/>
</dbReference>
<protein>
    <recommendedName>
        <fullName evidence="1">Methyltransferase FkbM domain-containing protein</fullName>
    </recommendedName>
</protein>
<dbReference type="InterPro" id="IPR006342">
    <property type="entry name" value="FkbM_mtfrase"/>
</dbReference>
<feature type="domain" description="Methyltransferase FkbM" evidence="1">
    <location>
        <begin position="20"/>
        <end position="179"/>
    </location>
</feature>
<name>A0A2M6UJS5_9BRAD</name>
<comment type="caution">
    <text evidence="2">The sequence shown here is derived from an EMBL/GenBank/DDBJ whole genome shotgun (WGS) entry which is preliminary data.</text>
</comment>
<proteinExistence type="predicted"/>
<dbReference type="AlphaFoldDB" id="A0A2M6UJS5"/>
<sequence>MADRLTNLRNLGFRPNNILDVGAYVGRWTEVTRRIFPEAKFLMVEAQESKRELLNAIVAGARGQAQVDIALVGSTPGEATFYEMETGSSMYPEMTAVPRTKVTKQRTTIDEVVARNGIEQIDFAKLDVQGAELDVLAGGTKLLKTCELFLLEASVAPYNEGAPLIADVVAFMSQKGFRLFDLCEIKRARSTNFVLQVDLLFARSDRDMSRGWSPA</sequence>
<evidence type="ECO:0000259" key="1">
    <source>
        <dbReference type="Pfam" id="PF05050"/>
    </source>
</evidence>
<dbReference type="EMBL" id="LFJC01000003">
    <property type="protein sequence ID" value="PIT04894.1"/>
    <property type="molecule type" value="Genomic_DNA"/>
</dbReference>
<accession>A0A2M6UJS5</accession>
<dbReference type="SUPFAM" id="SSF53335">
    <property type="entry name" value="S-adenosyl-L-methionine-dependent methyltransferases"/>
    <property type="match status" value="1"/>
</dbReference>
<dbReference type="Gene3D" id="3.40.50.150">
    <property type="entry name" value="Vaccinia Virus protein VP39"/>
    <property type="match status" value="1"/>
</dbReference>
<evidence type="ECO:0000313" key="3">
    <source>
        <dbReference type="Proteomes" id="UP000228930"/>
    </source>
</evidence>
<organism evidence="2 3">
    <name type="scientific">Bradyrhizobium nitroreducens</name>
    <dbReference type="NCBI Taxonomy" id="709803"/>
    <lineage>
        <taxon>Bacteria</taxon>
        <taxon>Pseudomonadati</taxon>
        <taxon>Pseudomonadota</taxon>
        <taxon>Alphaproteobacteria</taxon>
        <taxon>Hyphomicrobiales</taxon>
        <taxon>Nitrobacteraceae</taxon>
        <taxon>Bradyrhizobium</taxon>
    </lineage>
</organism>
<reference evidence="2 3" key="1">
    <citation type="submission" date="2015-06" db="EMBL/GenBank/DDBJ databases">
        <title>Comparative genome analysis of nirS-carrying Bradyrhizobium sp. strains.</title>
        <authorList>
            <person name="Ishii S."/>
            <person name="Jang J."/>
            <person name="Nishizawa T."/>
            <person name="Senoo K."/>
        </authorList>
    </citation>
    <scope>NUCLEOTIDE SEQUENCE [LARGE SCALE GENOMIC DNA]</scope>
    <source>
        <strain evidence="2 3">TSA1</strain>
    </source>
</reference>
<dbReference type="InterPro" id="IPR029063">
    <property type="entry name" value="SAM-dependent_MTases_sf"/>
</dbReference>
<dbReference type="Proteomes" id="UP000228930">
    <property type="component" value="Unassembled WGS sequence"/>
</dbReference>
<dbReference type="PANTHER" id="PTHR36973">
    <property type="entry name" value="SLL1456 PROTEIN-RELATED"/>
    <property type="match status" value="1"/>
</dbReference>
<keyword evidence="3" id="KW-1185">Reference proteome</keyword>
<dbReference type="InterPro" id="IPR053188">
    <property type="entry name" value="FkbM_Methyltransferase"/>
</dbReference>
<dbReference type="GO" id="GO:0008171">
    <property type="term" value="F:O-methyltransferase activity"/>
    <property type="evidence" value="ECO:0007669"/>
    <property type="project" value="TreeGrafter"/>
</dbReference>
<evidence type="ECO:0000313" key="2">
    <source>
        <dbReference type="EMBL" id="PIT04894.1"/>
    </source>
</evidence>
<dbReference type="Pfam" id="PF05050">
    <property type="entry name" value="Methyltransf_21"/>
    <property type="match status" value="1"/>
</dbReference>
<dbReference type="NCBIfam" id="TIGR01444">
    <property type="entry name" value="fkbM_fam"/>
    <property type="match status" value="1"/>
</dbReference>
<gene>
    <name evidence="2" type="ORF">TSA1_32225</name>
</gene>